<feature type="region of interest" description="Disordered" evidence="13">
    <location>
        <begin position="1290"/>
        <end position="1338"/>
    </location>
</feature>
<dbReference type="GO" id="GO:0006357">
    <property type="term" value="P:regulation of transcription by RNA polymerase II"/>
    <property type="evidence" value="ECO:0007669"/>
    <property type="project" value="UniProtKB-ARBA"/>
</dbReference>
<feature type="domain" description="C2H2-type" evidence="14">
    <location>
        <begin position="517"/>
        <end position="545"/>
    </location>
</feature>
<feature type="domain" description="C2H2-type" evidence="14">
    <location>
        <begin position="409"/>
        <end position="437"/>
    </location>
</feature>
<dbReference type="GO" id="GO:0005634">
    <property type="term" value="C:nucleus"/>
    <property type="evidence" value="ECO:0007669"/>
    <property type="project" value="UniProtKB-SubCell"/>
</dbReference>
<feature type="domain" description="C2H2-type" evidence="14">
    <location>
        <begin position="1508"/>
        <end position="1535"/>
    </location>
</feature>
<feature type="domain" description="C2H2-type" evidence="14">
    <location>
        <begin position="2227"/>
        <end position="2249"/>
    </location>
</feature>
<feature type="domain" description="C2H2-type" evidence="14">
    <location>
        <begin position="193"/>
        <end position="221"/>
    </location>
</feature>
<evidence type="ECO:0000256" key="9">
    <source>
        <dbReference type="ARBA" id="ARBA00023125"/>
    </source>
</evidence>
<feature type="region of interest" description="Disordered" evidence="13">
    <location>
        <begin position="775"/>
        <end position="836"/>
    </location>
</feature>
<dbReference type="Gene3D" id="3.30.160.60">
    <property type="entry name" value="Classic Zinc Finger"/>
    <property type="match status" value="34"/>
</dbReference>
<feature type="domain" description="C2H2-type" evidence="14">
    <location>
        <begin position="1963"/>
        <end position="1990"/>
    </location>
</feature>
<feature type="compositionally biased region" description="Basic residues" evidence="13">
    <location>
        <begin position="1306"/>
        <end position="1319"/>
    </location>
</feature>
<dbReference type="InterPro" id="IPR017956">
    <property type="entry name" value="AT_hook_DNA-bd_motif"/>
</dbReference>
<feature type="compositionally biased region" description="Basic and acidic residues" evidence="13">
    <location>
        <begin position="1000"/>
        <end position="1012"/>
    </location>
</feature>
<sequence>MDDENADSVPTDGQRTEAIRSWLVELTEPLERLCAVLDLSGFEKLLADTELRSAVVNLLRVFVQKYNPDGSSTEDDLGLTIDCLVDIKHDVPAEEEDGQSDSKDSGSDAEDRKKNLVKARRQRVRKTSTQPHDGKEVQCDFCHKRFNTRSHLVRHRRIHTGEKPYTCDSCQKSFSDQSSLRTHRMLHSNERPFRCAHCGMGFRSKFLMERHAFNKHVKRSERADGESRGRFCCERCDFSSYEKYELKRHLRARHNESLDSTEEESRKRKEGTRGDGESGYAAFPELMYSGTAGEDLVDFPSSQESKPVKVSRMRTVKQHQKTAQCEECGKIMFPSNLKRHLEAHGVREKSFKCDQCDFGCSDSYELKRHKSVRHEKRLPYVCDQCGKAFAVASRLNVHKRCVHSWQKLFECPMCGSRFSLRSYVLKHMRKVHQKIRSPEEAKYDLKRHIKHKHERRKGYTCDQCGKSVTYSKSLKQHMLLVHSDIREFPCPVCGRHFALKDAMMVHLRSVHEKIRAEVCALCGKDFKRTTHLKYHVEHVHNVNKPSRKRRRKTEDGASKRETSKDSEEKKSTARRRAGSRGLQCEICGKTFCTEQVLRAHGVVHTGEKPYACAQCGRTFTRYSSMYKHKKLVHENDSSARKRHMCNICEVKTEDTTDDFPDEESDHRLQEAIQQWLLSLLNPLAKLVEKLDDVIALEFFQGTFLSEVVLNVVEEVVTQYGFRNQDDVFGLRRSSRNIRLRIEAEDVMEDLIPELEEGQVVLEDLCEETFELREEDRGVRKSQRNKSQKSVADEKREEWSHPERKKSTRRRRKVKDDGMEAVEGTQSSEKKAHPKRPSQCEICGKEFSSIQLYRVHRVVHTGDKPFQCTVCSKRFSHKASLFQHKKLHSGERPHQCHQCEARFNQKQHLQRHLVSHDPEKGHRCDICGKTFIAGHVLKRHKMSHTGEKRFQCTTCDKGFIHSTNFQRHMAMHRGEKPHQCDICGYRCTQKGDLKRHRGRHLLRDGERTTRMEPHQLPSKKKLNNLDGSGNPEIKMKRPRGRPSKNTLKDVEENSENDQGSGCRNERKKLKSTLGRLQCEICGKGFGTKQRLKYHSVIHTGEKPYECPVCFKKFAFLSAMLGHRKSVHTNEKPHECKTCGARFIRRQQLLRHQMIRHWLDSSLAVRLDKLLEGMDDTAVLELFEDGFLCQVVVDIIRELLPQLKMEGVEETDGGDDPTCIEVDDWIDDVEIQTASSKKKRKRIEALIEEKGDEIWKAKGLALSNRRVKAKMEEPCEVKEDVDELLLEGSVEGDLGDEGEVVKPDSPKAKPRLQKFKPRPKRSGSESEEGGPRNKGGPAQCEVCGKTFSTRQWMISHTRIHTGEKPFQCSFCAATFAHAHNLRLHLRTHTGERPYPCDVCGKRFLRKQLLQRHQISHNPESAPTCDICGRTFTESHGLKLHKRSMHSHEKPFLCEICNKTFSRSHHLKRHLQMHRGEKPHQCDLCGYRCTQKGDLKRHRERHGKGEKIGRHACDVCGKTFTAEWSVKIHKRLHTGDKPFLCDLCNKSFSRSHHLHRHLAMHRGEKPHQCEVCGFCCTQKGDLKRHRERHHGGRSAPSPTTWRTLVTKAWRRILEDVLEVFPPPPLSQGVKEACSSDERQEVSTGPEPKRPRGRPRKAQQNKHKFSCPTCGKGFPYQSQLRIHTQVHSLTKEFQCEYCGQEFRIQGTIPVRILRPRISDPRHLLKSSEEYWLDVLIPAIKEMLLKLEQVSAVAEDCLKNGGETGDLTDALGNSKIEGTKSGDVLGEKSVTNTKPRAKGSCQKCGEVATPEHTCAKSFECTDCGVEFPSRSRLTAHFLRVHPLTSVESSEERGKGQSYLRSCGNRGVGANKTPHACEKRLRFKCETCGKLFPYRYRLNLHQVRAHPSQVSEELSSKGRTRYCRSCGKTVNTTAHVCERAHKCQVCERQFPYRYLLNRHLQTHSSIKDIQCEFCGKGFRTQTNYQEHRKIHLGLKPEQCHEDLLRELDVSGAWREMVRKLLDGLFGELESIFGEGSVMLTGGRRMERGFLEPKVEIMENTFPSFDDTVELPDPYATASTKTLDDKGACSNPGAPDEWKSAEDSQKASPSSGSTPKQYCKQCGKKVRVGASHTCEKPFKCEICGMSFPYRYRLSLHLRTHPTANVSCVPRKYSRGGSEKTCGQCGKAVAENEWHDCEDQSTSASGSADGEARQHCKDCGKKVSVSASHTCEKPFKCEVCGMCFPYRYRLNLHLRTHPNATVTCEPRKYSSSSKKGPLQYCKGCGKKVSINTPHACEKPFKCEVCGLGFPYQFRLNLHLRTHSSAKEFQCEYCGKSFRLPGSWWPWFFPSAVTIMKDRLRAELMETLLTVLSSQAQRKMAELEDDVVVKLAETRGLWNELVARILTDLFDEVNSLLSKRLKMVSDENLIDGCDSFSDSVVSNSEETKMLELEGDVDAMKEVSNGSADDLDQGESCATEDGDERSQRRRKRAETSPQEKKSKVTCRKCGKRTHCRKIAHVCEKLHTCDMCHKTFAYSYLLRIHRPRCSQRPPDAKANVEPLSCRKCGKKLPRGPEHVCERRYVCPTCGKAFPYEHQLKIHSRVHSLNKEFQCEFCGKELRSQSALIEHRKIHFNNRVSQQPPTAAMEDALLLVAQMESQQQQQQGHLQPVLQGTFDSRLMIDALGVEAEMELLTKWDTMEREAEASVVNMEDDMYLRGLMDNFPRPPRKKAAREAFQNLQRLQLIVLQLIVLQGFPSVQFQNLQRLQFSS</sequence>
<feature type="compositionally biased region" description="Basic and acidic residues" evidence="13">
    <location>
        <begin position="256"/>
        <end position="276"/>
    </location>
</feature>
<feature type="domain" description="C2H2-type" evidence="14">
    <location>
        <begin position="1935"/>
        <end position="1962"/>
    </location>
</feature>
<evidence type="ECO:0000313" key="15">
    <source>
        <dbReference type="EMBL" id="CAD7228128.1"/>
    </source>
</evidence>
<keyword evidence="9" id="KW-0238">DNA-binding</keyword>
<dbReference type="FunFam" id="3.30.160.60:FF:000100">
    <property type="entry name" value="Zinc finger 45-like"/>
    <property type="match status" value="4"/>
</dbReference>
<evidence type="ECO:0000256" key="13">
    <source>
        <dbReference type="SAM" id="MobiDB-lite"/>
    </source>
</evidence>
<feature type="region of interest" description="Disordered" evidence="13">
    <location>
        <begin position="92"/>
        <end position="133"/>
    </location>
</feature>
<dbReference type="FunFam" id="3.30.160.60:FF:000771">
    <property type="entry name" value="zinc finger protein 648"/>
    <property type="match status" value="1"/>
</dbReference>
<dbReference type="FunFam" id="3.30.160.60:FF:002343">
    <property type="entry name" value="Zinc finger protein 33A"/>
    <property type="match status" value="1"/>
</dbReference>
<feature type="compositionally biased region" description="Basic and acidic residues" evidence="13">
    <location>
        <begin position="2089"/>
        <end position="2098"/>
    </location>
</feature>
<keyword evidence="8" id="KW-0805">Transcription regulation</keyword>
<feature type="region of interest" description="Disordered" evidence="13">
    <location>
        <begin position="256"/>
        <end position="278"/>
    </location>
</feature>
<feature type="domain" description="C2H2-type" evidence="14">
    <location>
        <begin position="1364"/>
        <end position="1391"/>
    </location>
</feature>
<feature type="domain" description="C2H2-type" evidence="14">
    <location>
        <begin position="1877"/>
        <end position="1905"/>
    </location>
</feature>
<feature type="domain" description="C2H2-type" evidence="14">
    <location>
        <begin position="137"/>
        <end position="164"/>
    </location>
</feature>
<feature type="domain" description="C2H2-type" evidence="14">
    <location>
        <begin position="1449"/>
        <end position="1476"/>
    </location>
</feature>
<feature type="domain" description="C2H2-type" evidence="14">
    <location>
        <begin position="1477"/>
        <end position="1504"/>
    </location>
</feature>
<feature type="compositionally biased region" description="Basic and acidic residues" evidence="13">
    <location>
        <begin position="552"/>
        <end position="571"/>
    </location>
</feature>
<evidence type="ECO:0000256" key="4">
    <source>
        <dbReference type="ARBA" id="ARBA00022723"/>
    </source>
</evidence>
<feature type="domain" description="C2H2-type" evidence="14">
    <location>
        <begin position="351"/>
        <end position="379"/>
    </location>
</feature>
<dbReference type="GO" id="GO:0043565">
    <property type="term" value="F:sequence-specific DNA binding"/>
    <property type="evidence" value="ECO:0007669"/>
    <property type="project" value="UniProtKB-ARBA"/>
</dbReference>
<dbReference type="PROSITE" id="PS00028">
    <property type="entry name" value="ZINC_FINGER_C2H2_1"/>
    <property type="match status" value="38"/>
</dbReference>
<feature type="domain" description="C2H2-type" evidence="14">
    <location>
        <begin position="1075"/>
        <end position="1102"/>
    </location>
</feature>
<feature type="region of interest" description="Disordered" evidence="13">
    <location>
        <begin position="995"/>
        <end position="1063"/>
    </location>
</feature>
<feature type="domain" description="C2H2-type" evidence="14">
    <location>
        <begin position="459"/>
        <end position="487"/>
    </location>
</feature>
<dbReference type="SUPFAM" id="SSF57667">
    <property type="entry name" value="beta-beta-alpha zinc fingers"/>
    <property type="match status" value="24"/>
</dbReference>
<keyword evidence="6" id="KW-0863">Zinc-finger</keyword>
<feature type="domain" description="C2H2-type" evidence="14">
    <location>
        <begin position="488"/>
        <end position="516"/>
    </location>
</feature>
<keyword evidence="7" id="KW-0862">Zinc</keyword>
<dbReference type="FunFam" id="3.30.160.60:FF:000075">
    <property type="entry name" value="Putative zinc finger protein 536"/>
    <property type="match status" value="1"/>
</dbReference>
<evidence type="ECO:0000256" key="6">
    <source>
        <dbReference type="ARBA" id="ARBA00022771"/>
    </source>
</evidence>
<dbReference type="FunFam" id="3.30.160.60:FF:000065">
    <property type="entry name" value="B-cell CLL/lymphoma 6, member B"/>
    <property type="match status" value="2"/>
</dbReference>
<feature type="domain" description="C2H2-type" evidence="14">
    <location>
        <begin position="1336"/>
        <end position="1363"/>
    </location>
</feature>
<feature type="domain" description="C2H2-type" evidence="14">
    <location>
        <begin position="1536"/>
        <end position="1563"/>
    </location>
</feature>
<dbReference type="OrthoDB" id="427030at2759"/>
<dbReference type="Pfam" id="PF00096">
    <property type="entry name" value="zf-C2H2"/>
    <property type="match status" value="16"/>
</dbReference>
<evidence type="ECO:0000256" key="8">
    <source>
        <dbReference type="ARBA" id="ARBA00023015"/>
    </source>
</evidence>
<evidence type="ECO:0000259" key="14">
    <source>
        <dbReference type="PROSITE" id="PS50157"/>
    </source>
</evidence>
<proteinExistence type="inferred from homology"/>
<comment type="function">
    <text evidence="1">May be involved in transcriptional regulation.</text>
</comment>
<evidence type="ECO:0000256" key="5">
    <source>
        <dbReference type="ARBA" id="ARBA00022737"/>
    </source>
</evidence>
<dbReference type="InterPro" id="IPR036236">
    <property type="entry name" value="Znf_C2H2_sf"/>
</dbReference>
<feature type="region of interest" description="Disordered" evidence="13">
    <location>
        <begin position="541"/>
        <end position="575"/>
    </location>
</feature>
<keyword evidence="5" id="KW-0677">Repeat</keyword>
<feature type="domain" description="C2H2-type" evidence="14">
    <location>
        <begin position="921"/>
        <end position="948"/>
    </location>
</feature>
<feature type="compositionally biased region" description="Acidic residues" evidence="13">
    <location>
        <begin position="2459"/>
        <end position="2473"/>
    </location>
</feature>
<dbReference type="GO" id="GO:0008270">
    <property type="term" value="F:zinc ion binding"/>
    <property type="evidence" value="ECO:0007669"/>
    <property type="project" value="UniProtKB-KW"/>
</dbReference>
<feature type="region of interest" description="Disordered" evidence="13">
    <location>
        <begin position="2070"/>
        <end position="2111"/>
    </location>
</feature>
<name>A0A7R8WBV9_9CRUS</name>
<feature type="compositionally biased region" description="Basic residues" evidence="13">
    <location>
        <begin position="1647"/>
        <end position="1660"/>
    </location>
</feature>
<dbReference type="EMBL" id="OB661394">
    <property type="protein sequence ID" value="CAD7228128.1"/>
    <property type="molecule type" value="Genomic_DNA"/>
</dbReference>
<feature type="domain" description="C2H2-type" evidence="14">
    <location>
        <begin position="1132"/>
        <end position="1155"/>
    </location>
</feature>
<protein>
    <recommendedName>
        <fullName evidence="12">Zinc finger protein 865</fullName>
    </recommendedName>
</protein>
<dbReference type="InterPro" id="IPR011017">
    <property type="entry name" value="TRASH_dom"/>
</dbReference>
<feature type="domain" description="C2H2-type" evidence="14">
    <location>
        <begin position="2573"/>
        <end position="2600"/>
    </location>
</feature>
<feature type="domain" description="C2H2-type" evidence="14">
    <location>
        <begin position="893"/>
        <end position="920"/>
    </location>
</feature>
<dbReference type="SMART" id="SM00746">
    <property type="entry name" value="TRASH"/>
    <property type="match status" value="6"/>
</dbReference>
<dbReference type="SMART" id="SM00384">
    <property type="entry name" value="AT_hook"/>
    <property type="match status" value="2"/>
</dbReference>
<reference evidence="15" key="1">
    <citation type="submission" date="2020-11" db="EMBL/GenBank/DDBJ databases">
        <authorList>
            <person name="Tran Van P."/>
        </authorList>
    </citation>
    <scope>NUCLEOTIDE SEQUENCE</scope>
</reference>
<comment type="similarity">
    <text evidence="3">Belongs to the krueppel C2H2-type zinc-finger protein family.</text>
</comment>
<feature type="domain" description="C2H2-type" evidence="14">
    <location>
        <begin position="1813"/>
        <end position="1836"/>
    </location>
</feature>
<dbReference type="GO" id="GO:0005694">
    <property type="term" value="C:chromosome"/>
    <property type="evidence" value="ECO:0007669"/>
    <property type="project" value="UniProtKB-ARBA"/>
</dbReference>
<feature type="compositionally biased region" description="Basic residues" evidence="13">
    <location>
        <begin position="115"/>
        <end position="126"/>
    </location>
</feature>
<dbReference type="Pfam" id="PF13912">
    <property type="entry name" value="zf-C2H2_6"/>
    <property type="match status" value="2"/>
</dbReference>
<dbReference type="PROSITE" id="PS50157">
    <property type="entry name" value="ZINC_FINGER_C2H2_2"/>
    <property type="match status" value="39"/>
</dbReference>
<dbReference type="GO" id="GO:0045893">
    <property type="term" value="P:positive regulation of DNA-templated transcription"/>
    <property type="evidence" value="ECO:0007669"/>
    <property type="project" value="UniProtKB-ARBA"/>
</dbReference>
<feature type="region of interest" description="Disordered" evidence="13">
    <location>
        <begin position="1623"/>
        <end position="1660"/>
    </location>
</feature>
<feature type="compositionally biased region" description="Polar residues" evidence="13">
    <location>
        <begin position="2099"/>
        <end position="2109"/>
    </location>
</feature>
<evidence type="ECO:0000256" key="12">
    <source>
        <dbReference type="ARBA" id="ARBA00068876"/>
    </source>
</evidence>
<feature type="domain" description="C2H2-type" evidence="14">
    <location>
        <begin position="977"/>
        <end position="1007"/>
    </location>
</feature>
<keyword evidence="10" id="KW-0804">Transcription</keyword>
<feature type="domain" description="C2H2-type" evidence="14">
    <location>
        <begin position="865"/>
        <end position="892"/>
    </location>
</feature>
<dbReference type="FunFam" id="3.30.160.60:FF:001732">
    <property type="entry name" value="Zgc:162936"/>
    <property type="match status" value="1"/>
</dbReference>
<evidence type="ECO:0000256" key="7">
    <source>
        <dbReference type="ARBA" id="ARBA00022833"/>
    </source>
</evidence>
<evidence type="ECO:0000256" key="11">
    <source>
        <dbReference type="ARBA" id="ARBA00023242"/>
    </source>
</evidence>
<keyword evidence="11" id="KW-0539">Nucleus</keyword>
<feature type="domain" description="C2H2-type" evidence="14">
    <location>
        <begin position="380"/>
        <end position="408"/>
    </location>
</feature>
<dbReference type="FunFam" id="3.30.160.60:FF:000446">
    <property type="entry name" value="Zinc finger protein"/>
    <property type="match status" value="5"/>
</dbReference>
<organism evidence="15">
    <name type="scientific">Cyprideis torosa</name>
    <dbReference type="NCBI Taxonomy" id="163714"/>
    <lineage>
        <taxon>Eukaryota</taxon>
        <taxon>Metazoa</taxon>
        <taxon>Ecdysozoa</taxon>
        <taxon>Arthropoda</taxon>
        <taxon>Crustacea</taxon>
        <taxon>Oligostraca</taxon>
        <taxon>Ostracoda</taxon>
        <taxon>Podocopa</taxon>
        <taxon>Podocopida</taxon>
        <taxon>Cytherocopina</taxon>
        <taxon>Cytheroidea</taxon>
        <taxon>Cytherideidae</taxon>
        <taxon>Cyprideis</taxon>
    </lineage>
</organism>
<evidence type="ECO:0000256" key="10">
    <source>
        <dbReference type="ARBA" id="ARBA00023163"/>
    </source>
</evidence>
<keyword evidence="4" id="KW-0479">Metal-binding</keyword>
<feature type="domain" description="C2H2-type" evidence="14">
    <location>
        <begin position="1392"/>
        <end position="1419"/>
    </location>
</feature>
<feature type="domain" description="C2H2-type" evidence="14">
    <location>
        <begin position="610"/>
        <end position="638"/>
    </location>
</feature>
<feature type="domain" description="C2H2-type" evidence="14">
    <location>
        <begin position="1420"/>
        <end position="1448"/>
    </location>
</feature>
<feature type="domain" description="C2H2-type" evidence="14">
    <location>
        <begin position="949"/>
        <end position="976"/>
    </location>
</feature>
<feature type="domain" description="C2H2-type" evidence="14">
    <location>
        <begin position="2292"/>
        <end position="2319"/>
    </location>
</feature>
<comment type="subcellular location">
    <subcellularLocation>
        <location evidence="2">Nucleus</location>
    </subcellularLocation>
</comment>
<dbReference type="PANTHER" id="PTHR24376">
    <property type="entry name" value="ZINC FINGER PROTEIN"/>
    <property type="match status" value="1"/>
</dbReference>
<feature type="domain" description="C2H2-type" evidence="14">
    <location>
        <begin position="1661"/>
        <end position="1688"/>
    </location>
</feature>
<feature type="domain" description="C2H2-type" evidence="14">
    <location>
        <begin position="1103"/>
        <end position="1131"/>
    </location>
</feature>
<feature type="domain" description="C2H2-type" evidence="14">
    <location>
        <begin position="582"/>
        <end position="609"/>
    </location>
</feature>
<feature type="domain" description="C2H2-type" evidence="14">
    <location>
        <begin position="2131"/>
        <end position="2153"/>
    </location>
</feature>
<accession>A0A7R8WBV9</accession>
<dbReference type="PANTHER" id="PTHR24376:SF216">
    <property type="entry name" value="ZINC FINGER PROTEIN 420-LIKE"/>
    <property type="match status" value="1"/>
</dbReference>
<evidence type="ECO:0000256" key="2">
    <source>
        <dbReference type="ARBA" id="ARBA00004123"/>
    </source>
</evidence>
<evidence type="ECO:0000256" key="1">
    <source>
        <dbReference type="ARBA" id="ARBA00003767"/>
    </source>
</evidence>
<dbReference type="FunFam" id="3.30.160.60:FF:000145">
    <property type="entry name" value="Zinc finger protein 574"/>
    <property type="match status" value="1"/>
</dbReference>
<feature type="compositionally biased region" description="Basic residues" evidence="13">
    <location>
        <begin position="802"/>
        <end position="812"/>
    </location>
</feature>
<evidence type="ECO:0000256" key="3">
    <source>
        <dbReference type="ARBA" id="ARBA00006991"/>
    </source>
</evidence>
<feature type="compositionally biased region" description="Basic and acidic residues" evidence="13">
    <location>
        <begin position="100"/>
        <end position="114"/>
    </location>
</feature>
<dbReference type="InterPro" id="IPR013087">
    <property type="entry name" value="Znf_C2H2_type"/>
</dbReference>
<feature type="domain" description="C2H2-type" evidence="14">
    <location>
        <begin position="165"/>
        <end position="192"/>
    </location>
</feature>
<gene>
    <name evidence="15" type="ORF">CTOB1V02_LOCUS6017</name>
</gene>
<feature type="domain" description="C2H2-type" evidence="14">
    <location>
        <begin position="2601"/>
        <end position="2628"/>
    </location>
</feature>
<feature type="domain" description="C2H2-type" evidence="14">
    <location>
        <begin position="837"/>
        <end position="864"/>
    </location>
</feature>
<dbReference type="SMART" id="SM00355">
    <property type="entry name" value="ZnF_C2H2"/>
    <property type="match status" value="42"/>
</dbReference>
<dbReference type="FunFam" id="3.30.160.60:FF:001289">
    <property type="entry name" value="Zinc finger protein 574"/>
    <property type="match status" value="2"/>
</dbReference>
<feature type="domain" description="C2H2-type" evidence="14">
    <location>
        <begin position="1564"/>
        <end position="1591"/>
    </location>
</feature>
<dbReference type="FunFam" id="3.30.160.60:FF:002402">
    <property type="entry name" value="Zinc finger protein 347"/>
    <property type="match status" value="1"/>
</dbReference>
<feature type="region of interest" description="Disordered" evidence="13">
    <location>
        <begin position="2454"/>
        <end position="2489"/>
    </location>
</feature>
<feature type="compositionally biased region" description="Basic and acidic residues" evidence="13">
    <location>
        <begin position="790"/>
        <end position="801"/>
    </location>
</feature>